<dbReference type="PANTHER" id="PTHR47018">
    <property type="entry name" value="CXC DOMAIN-CONTAINING PROTEIN-RELATED"/>
    <property type="match status" value="1"/>
</dbReference>
<proteinExistence type="predicted"/>
<organism evidence="1 2">
    <name type="scientific">Mya arenaria</name>
    <name type="common">Soft-shell clam</name>
    <dbReference type="NCBI Taxonomy" id="6604"/>
    <lineage>
        <taxon>Eukaryota</taxon>
        <taxon>Metazoa</taxon>
        <taxon>Spiralia</taxon>
        <taxon>Lophotrochozoa</taxon>
        <taxon>Mollusca</taxon>
        <taxon>Bivalvia</taxon>
        <taxon>Autobranchia</taxon>
        <taxon>Heteroconchia</taxon>
        <taxon>Euheterodonta</taxon>
        <taxon>Imparidentia</taxon>
        <taxon>Neoheterodontei</taxon>
        <taxon>Myida</taxon>
        <taxon>Myoidea</taxon>
        <taxon>Myidae</taxon>
        <taxon>Mya</taxon>
    </lineage>
</organism>
<reference evidence="1" key="1">
    <citation type="submission" date="2022-11" db="EMBL/GenBank/DDBJ databases">
        <title>Centuries of genome instability and evolution in soft-shell clam transmissible cancer (bioRxiv).</title>
        <authorList>
            <person name="Hart S.F.M."/>
            <person name="Yonemitsu M.A."/>
            <person name="Giersch R.M."/>
            <person name="Beal B.F."/>
            <person name="Arriagada G."/>
            <person name="Davis B.W."/>
            <person name="Ostrander E.A."/>
            <person name="Goff S.P."/>
            <person name="Metzger M.J."/>
        </authorList>
    </citation>
    <scope>NUCLEOTIDE SEQUENCE</scope>
    <source>
        <strain evidence="1">MELC-2E11</strain>
        <tissue evidence="1">Siphon/mantle</tissue>
    </source>
</reference>
<dbReference type="Proteomes" id="UP001164746">
    <property type="component" value="Chromosome 1"/>
</dbReference>
<sequence>APLKANVWLEKLWGLHSKQELTKEDFVSWSAYHASIQLDETAPSTVEAHMPLFLEFAHSDTIIKHLMNVVKAATEYLDTVQNPVLVMDQPLFAIAQSIGEAGENLSNFTDLCGKMTAEQPQFKYCSAVVKTELYPRINHDRKFSELPHAMVIAWVFSFDHINDA</sequence>
<protein>
    <submittedName>
        <fullName evidence="1">Uncharacterized protein</fullName>
    </submittedName>
</protein>
<accession>A0ABY7DBT1</accession>
<keyword evidence="2" id="KW-1185">Reference proteome</keyword>
<name>A0ABY7DBT1_MYAAR</name>
<evidence type="ECO:0000313" key="1">
    <source>
        <dbReference type="EMBL" id="WAQ94155.1"/>
    </source>
</evidence>
<evidence type="ECO:0000313" key="2">
    <source>
        <dbReference type="Proteomes" id="UP001164746"/>
    </source>
</evidence>
<dbReference type="EMBL" id="CP111012">
    <property type="protein sequence ID" value="WAQ94155.1"/>
    <property type="molecule type" value="Genomic_DNA"/>
</dbReference>
<gene>
    <name evidence="1" type="ORF">MAR_006626</name>
</gene>
<feature type="non-terminal residue" evidence="1">
    <location>
        <position position="1"/>
    </location>
</feature>